<dbReference type="NCBIfam" id="TIGR03011">
    <property type="entry name" value="sulf_tusB_dsrH"/>
    <property type="match status" value="1"/>
</dbReference>
<dbReference type="InterPro" id="IPR027396">
    <property type="entry name" value="DsrEFH-like"/>
</dbReference>
<reference evidence="1 2" key="1">
    <citation type="submission" date="2019-04" db="EMBL/GenBank/DDBJ databases">
        <authorList>
            <person name="Hwang J.C."/>
        </authorList>
    </citation>
    <scope>NUCLEOTIDE SEQUENCE [LARGE SCALE GENOMIC DNA]</scope>
    <source>
        <strain evidence="1 2">IMCC35001</strain>
    </source>
</reference>
<protein>
    <submittedName>
        <fullName evidence="1">Sulfurtransferase complex subunit TusB</fullName>
    </submittedName>
</protein>
<dbReference type="PANTHER" id="PTHR37526:SF1">
    <property type="entry name" value="PROTEIN TUSB"/>
    <property type="match status" value="1"/>
</dbReference>
<dbReference type="InterPro" id="IPR007215">
    <property type="entry name" value="Sulphur_relay_TusB/DsrH"/>
</dbReference>
<dbReference type="RefSeq" id="WP_136853645.1">
    <property type="nucleotide sequence ID" value="NZ_SWCI01000007.1"/>
</dbReference>
<dbReference type="GO" id="GO:1990228">
    <property type="term" value="C:sulfurtransferase complex"/>
    <property type="evidence" value="ECO:0007669"/>
    <property type="project" value="TreeGrafter"/>
</dbReference>
<dbReference type="GO" id="GO:0002143">
    <property type="term" value="P:tRNA wobble position uridine thiolation"/>
    <property type="evidence" value="ECO:0007669"/>
    <property type="project" value="InterPro"/>
</dbReference>
<dbReference type="AlphaFoldDB" id="A0A4U1BCU5"/>
<dbReference type="Proteomes" id="UP000305674">
    <property type="component" value="Unassembled WGS sequence"/>
</dbReference>
<keyword evidence="2" id="KW-1185">Reference proteome</keyword>
<accession>A0A4U1BCU5</accession>
<dbReference type="Gene3D" id="3.40.1260.10">
    <property type="entry name" value="DsrEFH-like"/>
    <property type="match status" value="1"/>
</dbReference>
<evidence type="ECO:0000313" key="1">
    <source>
        <dbReference type="EMBL" id="TKB48534.1"/>
    </source>
</evidence>
<dbReference type="Pfam" id="PF04077">
    <property type="entry name" value="DsrH"/>
    <property type="match status" value="1"/>
</dbReference>
<comment type="caution">
    <text evidence="1">The sequence shown here is derived from an EMBL/GenBank/DDBJ whole genome shotgun (WGS) entry which is preliminary data.</text>
</comment>
<sequence length="93" mass="10504">MLHTQSRSPADSDALELMLRTLTPGDGVLLMQDAVIAATLPHWQQVLAGRPCYALREDLEARGLISRVRVPIEVVDYDKFVQLTLEFEKVQAW</sequence>
<dbReference type="SUPFAM" id="SSF75169">
    <property type="entry name" value="DsrEFH-like"/>
    <property type="match status" value="1"/>
</dbReference>
<name>A0A4U1BCU5_9GAMM</name>
<dbReference type="GO" id="GO:0016740">
    <property type="term" value="F:transferase activity"/>
    <property type="evidence" value="ECO:0007669"/>
    <property type="project" value="UniProtKB-KW"/>
</dbReference>
<dbReference type="OrthoDB" id="6183100at2"/>
<dbReference type="EMBL" id="SWCI01000007">
    <property type="protein sequence ID" value="TKB48534.1"/>
    <property type="molecule type" value="Genomic_DNA"/>
</dbReference>
<keyword evidence="1" id="KW-0808">Transferase</keyword>
<proteinExistence type="predicted"/>
<evidence type="ECO:0000313" key="2">
    <source>
        <dbReference type="Proteomes" id="UP000305674"/>
    </source>
</evidence>
<organism evidence="1 2">
    <name type="scientific">Ferrimonas sediminicola</name>
    <dbReference type="NCBI Taxonomy" id="2569538"/>
    <lineage>
        <taxon>Bacteria</taxon>
        <taxon>Pseudomonadati</taxon>
        <taxon>Pseudomonadota</taxon>
        <taxon>Gammaproteobacteria</taxon>
        <taxon>Alteromonadales</taxon>
        <taxon>Ferrimonadaceae</taxon>
        <taxon>Ferrimonas</taxon>
    </lineage>
</organism>
<dbReference type="PANTHER" id="PTHR37526">
    <property type="entry name" value="PROTEIN TUSB"/>
    <property type="match status" value="1"/>
</dbReference>
<gene>
    <name evidence="1" type="primary">dsrH</name>
    <name evidence="1" type="ORF">FCL40_12560</name>
</gene>